<comment type="cofactor">
    <cofactor evidence="1">
        <name>pyridoxal 5'-phosphate</name>
        <dbReference type="ChEBI" id="CHEBI:597326"/>
    </cofactor>
</comment>
<keyword evidence="3" id="KW-0808">Transferase</keyword>
<dbReference type="GO" id="GO:0000271">
    <property type="term" value="P:polysaccharide biosynthetic process"/>
    <property type="evidence" value="ECO:0007669"/>
    <property type="project" value="TreeGrafter"/>
</dbReference>
<sequence length="375" mass="39775">MPGLDSAVYQYSTLTSPAQTAAAQTLLASGKLSSIGGHHLQQLESRVAMMTGRSGAMSCASASAAVELVLRALDLGPGDEVIVPEVAWVSLGAAIDHVGAQVQVAPAGTDLTPRWEDLVPLIGPSTRAVILAHLRGRPAADIDRITEELRRRDILMIEDCAQAWGVTAAGRPAGARGTVAVFSLNHHKLVSTGEGGVVVTDDTALLERLRALAGDTRIALTGRWRTSLRLSELHAALALPQLDFLPELTGHLRRLQHQLSVAASASPLTVQVLPQPGRGEEGNGCLLGMWVHDVQTARELSDRFFSLGVPSWHPSEGDLHLASSWPTHATGSRVDLGSYLDIGVPYLPEEHHDAFLAVFTDTLSEVAHTRGGAHA</sequence>
<dbReference type="GO" id="GO:0030170">
    <property type="term" value="F:pyridoxal phosphate binding"/>
    <property type="evidence" value="ECO:0007669"/>
    <property type="project" value="TreeGrafter"/>
</dbReference>
<keyword evidence="3" id="KW-0032">Aminotransferase</keyword>
<dbReference type="Proteomes" id="UP000553209">
    <property type="component" value="Unassembled WGS sequence"/>
</dbReference>
<dbReference type="Gene3D" id="3.40.640.10">
    <property type="entry name" value="Type I PLP-dependent aspartate aminotransferase-like (Major domain)"/>
    <property type="match status" value="1"/>
</dbReference>
<dbReference type="RefSeq" id="WP_061080768.1">
    <property type="nucleotide sequence ID" value="NZ_JAAXPG010000002.1"/>
</dbReference>
<comment type="caution">
    <text evidence="3">The sequence shown here is derived from an EMBL/GenBank/DDBJ whole genome shotgun (WGS) entry which is preliminary data.</text>
</comment>
<dbReference type="PANTHER" id="PTHR30244:SF34">
    <property type="entry name" value="DTDP-4-AMINO-4,6-DIDEOXYGALACTOSE TRANSAMINASE"/>
    <property type="match status" value="1"/>
</dbReference>
<dbReference type="EMBL" id="JAAXPG010000002">
    <property type="protein sequence ID" value="NKY96641.1"/>
    <property type="molecule type" value="Genomic_DNA"/>
</dbReference>
<keyword evidence="2" id="KW-0663">Pyridoxal phosphate</keyword>
<evidence type="ECO:0000313" key="3">
    <source>
        <dbReference type="EMBL" id="NKY96641.1"/>
    </source>
</evidence>
<evidence type="ECO:0000256" key="2">
    <source>
        <dbReference type="RuleBase" id="RU004508"/>
    </source>
</evidence>
<dbReference type="InterPro" id="IPR015421">
    <property type="entry name" value="PyrdxlP-dep_Trfase_major"/>
</dbReference>
<organism evidence="3 4">
    <name type="scientific">Nocardiopsis alborubida</name>
    <dbReference type="NCBI Taxonomy" id="146802"/>
    <lineage>
        <taxon>Bacteria</taxon>
        <taxon>Bacillati</taxon>
        <taxon>Actinomycetota</taxon>
        <taxon>Actinomycetes</taxon>
        <taxon>Streptosporangiales</taxon>
        <taxon>Nocardiopsidaceae</taxon>
        <taxon>Nocardiopsis</taxon>
    </lineage>
</organism>
<dbReference type="InterPro" id="IPR015424">
    <property type="entry name" value="PyrdxlP-dep_Trfase"/>
</dbReference>
<accession>A0A7X6RNZ9</accession>
<dbReference type="AlphaFoldDB" id="A0A7X6RNZ9"/>
<evidence type="ECO:0000256" key="1">
    <source>
        <dbReference type="ARBA" id="ARBA00001933"/>
    </source>
</evidence>
<comment type="similarity">
    <text evidence="2">Belongs to the DegT/DnrJ/EryC1 family.</text>
</comment>
<dbReference type="InterPro" id="IPR000653">
    <property type="entry name" value="DegT/StrS_aminotransferase"/>
</dbReference>
<dbReference type="PANTHER" id="PTHR30244">
    <property type="entry name" value="TRANSAMINASE"/>
    <property type="match status" value="1"/>
</dbReference>
<gene>
    <name evidence="3" type="ORF">HGB44_02985</name>
</gene>
<proteinExistence type="inferred from homology"/>
<dbReference type="SUPFAM" id="SSF53383">
    <property type="entry name" value="PLP-dependent transferases"/>
    <property type="match status" value="1"/>
</dbReference>
<reference evidence="3 4" key="1">
    <citation type="submission" date="2020-04" db="EMBL/GenBank/DDBJ databases">
        <title>MicrobeNet Type strains.</title>
        <authorList>
            <person name="Nicholson A.C."/>
        </authorList>
    </citation>
    <scope>NUCLEOTIDE SEQUENCE [LARGE SCALE GENOMIC DNA]</scope>
    <source>
        <strain evidence="3 4">ATCC 23612</strain>
    </source>
</reference>
<protein>
    <submittedName>
        <fullName evidence="3">Aminotransferase class I/II-fold pyridoxal phosphate-dependent enzyme</fullName>
    </submittedName>
</protein>
<evidence type="ECO:0000313" key="4">
    <source>
        <dbReference type="Proteomes" id="UP000553209"/>
    </source>
</evidence>
<keyword evidence="4" id="KW-1185">Reference proteome</keyword>
<name>A0A7X6RNZ9_9ACTN</name>
<dbReference type="GO" id="GO:0008483">
    <property type="term" value="F:transaminase activity"/>
    <property type="evidence" value="ECO:0007669"/>
    <property type="project" value="UniProtKB-KW"/>
</dbReference>
<dbReference type="Pfam" id="PF01041">
    <property type="entry name" value="DegT_DnrJ_EryC1"/>
    <property type="match status" value="1"/>
</dbReference>